<protein>
    <submittedName>
        <fullName evidence="9">Pentatricopeptide repeat-containing protein</fullName>
    </submittedName>
</protein>
<dbReference type="PANTHER" id="PTHR47926:SF452">
    <property type="entry name" value="PENTATRICOPEPTIDE REPEAT-CONTAINING PROTEIN"/>
    <property type="match status" value="1"/>
</dbReference>
<dbReference type="GO" id="GO:0009451">
    <property type="term" value="P:RNA modification"/>
    <property type="evidence" value="ECO:0007669"/>
    <property type="project" value="InterPro"/>
</dbReference>
<dbReference type="Gene3D" id="1.25.40.10">
    <property type="entry name" value="Tetratricopeptide repeat domain"/>
    <property type="match status" value="7"/>
</dbReference>
<evidence type="ECO:0000256" key="2">
    <source>
        <dbReference type="ARBA" id="ARBA00022528"/>
    </source>
</evidence>
<dbReference type="EMBL" id="JBBWWQ010000006">
    <property type="protein sequence ID" value="KAK8945041.1"/>
    <property type="molecule type" value="Genomic_DNA"/>
</dbReference>
<keyword evidence="4" id="KW-0677">Repeat</keyword>
<dbReference type="PANTHER" id="PTHR47926">
    <property type="entry name" value="PENTATRICOPEPTIDE REPEAT-CONTAINING PROTEIN"/>
    <property type="match status" value="1"/>
</dbReference>
<dbReference type="InterPro" id="IPR011990">
    <property type="entry name" value="TPR-like_helical_dom_sf"/>
</dbReference>
<keyword evidence="2" id="KW-0150">Chloroplast</keyword>
<evidence type="ECO:0000256" key="4">
    <source>
        <dbReference type="ARBA" id="ARBA00022737"/>
    </source>
</evidence>
<evidence type="ECO:0000313" key="9">
    <source>
        <dbReference type="EMBL" id="KAK8945041.1"/>
    </source>
</evidence>
<evidence type="ECO:0000313" key="10">
    <source>
        <dbReference type="Proteomes" id="UP001418222"/>
    </source>
</evidence>
<dbReference type="InterPro" id="IPR046960">
    <property type="entry name" value="PPR_At4g14850-like_plant"/>
</dbReference>
<dbReference type="Pfam" id="PF13041">
    <property type="entry name" value="PPR_2"/>
    <property type="match status" value="2"/>
</dbReference>
<evidence type="ECO:0000256" key="7">
    <source>
        <dbReference type="PROSITE-ProRule" id="PRU00708"/>
    </source>
</evidence>
<dbReference type="PROSITE" id="PS51375">
    <property type="entry name" value="PPR"/>
    <property type="match status" value="4"/>
</dbReference>
<dbReference type="InterPro" id="IPR046848">
    <property type="entry name" value="E_motif"/>
</dbReference>
<dbReference type="InterPro" id="IPR002885">
    <property type="entry name" value="PPR_rpt"/>
</dbReference>
<feature type="region of interest" description="Disordered" evidence="8">
    <location>
        <begin position="20"/>
        <end position="53"/>
    </location>
</feature>
<sequence length="861" mass="95136">MSQYSVPAFQIAPPLLHRSTSKTPLSVGRNRFSTPSSPAPAAEHPLLISPEPENSIGTGRSAALRSRLSQLCKEGRIHLARRLFDALPRPVPTIFWNAMLIGYICNSMPDDALRLYHLLNHSPFSSFPGSSLRSDHYTYSSLLKACADSRRLLLGKSIHCRILRLSPAPPTNRVLNNSLLSMYASALDPHRVLPDPVRSLFDIMRKRNVVSWNTLIGWYVRSRRPAIAVAQFRRMLEAGTRPSAISFVNVFPAAASVSPNDGSGRWPHILYGMLIKFGGDSIANVFVVSSAIFMFSEISDIESARLVFDFSVEKNIEVWNTMIGGYVQNTLYEEALSLFLQVLQSDDIVADEVTFLASLMATSQLPDDGLGRQIHAYLIKESSKPLPLIISNALVVMYSRCDDLESALDVFDLMPEKDNVSWNTMVSSFVQKDLNYEGLLLVYEMQKEEIPVDSVAVAAVLSAASNLGCLLAGKETHGYLIRHGIEFDGMLSYLIDMYSKSGSVETARRIFDGDGCEDDDDERDQVTWNAMIAGYMHSENHDNAVSLFRQLLARGRSPNHITVSLILPACDPVGGILAGKQIHGFAVRRDLDSNIFVGTALVDMYSKCGGINYAEKVFDCMKERNRVTYTTMITAFGQHGHGEKALLLFKRMQLLGIPPDAITFVGLISACSYSALVNEGLAVYESMKFFGVSATAEHYCCVVDLLGRAGKVEEAYEFVRDLGESGDHAGVWGALLSACKLHGKYELGKAVSRKLFEMENQNGTGSAGYRVLASNLHAAEGSWDGVDEMRKEMKARGLVKEPGSSWIEVWDGSHRFVSRDRNHPESDRINAMIQGLALDMRSIDDGIDKSCAAYEADDIDR</sequence>
<evidence type="ECO:0000256" key="6">
    <source>
        <dbReference type="ARBA" id="ARBA00061659"/>
    </source>
</evidence>
<keyword evidence="3" id="KW-0934">Plastid</keyword>
<accession>A0AAP0BPL8</accession>
<dbReference type="AlphaFoldDB" id="A0AAP0BPL8"/>
<dbReference type="GO" id="GO:0003729">
    <property type="term" value="F:mRNA binding"/>
    <property type="evidence" value="ECO:0007669"/>
    <property type="project" value="UniProtKB-ARBA"/>
</dbReference>
<feature type="repeat" description="PPR" evidence="7">
    <location>
        <begin position="625"/>
        <end position="659"/>
    </location>
</feature>
<name>A0AAP0BPL8_9ASPA</name>
<dbReference type="FunFam" id="1.25.40.10:FF:000797">
    <property type="entry name" value="Pentatricopeptide repeat-containing protein chloroplastic"/>
    <property type="match status" value="1"/>
</dbReference>
<organism evidence="9 10">
    <name type="scientific">Platanthera zijinensis</name>
    <dbReference type="NCBI Taxonomy" id="2320716"/>
    <lineage>
        <taxon>Eukaryota</taxon>
        <taxon>Viridiplantae</taxon>
        <taxon>Streptophyta</taxon>
        <taxon>Embryophyta</taxon>
        <taxon>Tracheophyta</taxon>
        <taxon>Spermatophyta</taxon>
        <taxon>Magnoliopsida</taxon>
        <taxon>Liliopsida</taxon>
        <taxon>Asparagales</taxon>
        <taxon>Orchidaceae</taxon>
        <taxon>Orchidoideae</taxon>
        <taxon>Orchideae</taxon>
        <taxon>Orchidinae</taxon>
        <taxon>Platanthera</taxon>
    </lineage>
</organism>
<reference evidence="9 10" key="1">
    <citation type="journal article" date="2022" name="Nat. Plants">
        <title>Genomes of leafy and leafless Platanthera orchids illuminate the evolution of mycoheterotrophy.</title>
        <authorList>
            <person name="Li M.H."/>
            <person name="Liu K.W."/>
            <person name="Li Z."/>
            <person name="Lu H.C."/>
            <person name="Ye Q.L."/>
            <person name="Zhang D."/>
            <person name="Wang J.Y."/>
            <person name="Li Y.F."/>
            <person name="Zhong Z.M."/>
            <person name="Liu X."/>
            <person name="Yu X."/>
            <person name="Liu D.K."/>
            <person name="Tu X.D."/>
            <person name="Liu B."/>
            <person name="Hao Y."/>
            <person name="Liao X.Y."/>
            <person name="Jiang Y.T."/>
            <person name="Sun W.H."/>
            <person name="Chen J."/>
            <person name="Chen Y.Q."/>
            <person name="Ai Y."/>
            <person name="Zhai J.W."/>
            <person name="Wu S.S."/>
            <person name="Zhou Z."/>
            <person name="Hsiao Y.Y."/>
            <person name="Wu W.L."/>
            <person name="Chen Y.Y."/>
            <person name="Lin Y.F."/>
            <person name="Hsu J.L."/>
            <person name="Li C.Y."/>
            <person name="Wang Z.W."/>
            <person name="Zhao X."/>
            <person name="Zhong W.Y."/>
            <person name="Ma X.K."/>
            <person name="Ma L."/>
            <person name="Huang J."/>
            <person name="Chen G.Z."/>
            <person name="Huang M.Z."/>
            <person name="Huang L."/>
            <person name="Peng D.H."/>
            <person name="Luo Y.B."/>
            <person name="Zou S.Q."/>
            <person name="Chen S.P."/>
            <person name="Lan S."/>
            <person name="Tsai W.C."/>
            <person name="Van de Peer Y."/>
            <person name="Liu Z.J."/>
        </authorList>
    </citation>
    <scope>NUCLEOTIDE SEQUENCE [LARGE SCALE GENOMIC DNA]</scope>
    <source>
        <strain evidence="9">Lor287</strain>
    </source>
</reference>
<dbReference type="FunFam" id="1.25.40.10:FF:000496">
    <property type="entry name" value="Pentatricopeptide repeat-containing protein chloroplastic"/>
    <property type="match status" value="1"/>
</dbReference>
<keyword evidence="5" id="KW-0809">Transit peptide</keyword>
<evidence type="ECO:0000256" key="1">
    <source>
        <dbReference type="ARBA" id="ARBA00004229"/>
    </source>
</evidence>
<feature type="repeat" description="PPR" evidence="7">
    <location>
        <begin position="208"/>
        <end position="242"/>
    </location>
</feature>
<comment type="caution">
    <text evidence="9">The sequence shown here is derived from an EMBL/GenBank/DDBJ whole genome shotgun (WGS) entry which is preliminary data.</text>
</comment>
<dbReference type="SUPFAM" id="SSF48452">
    <property type="entry name" value="TPR-like"/>
    <property type="match status" value="1"/>
</dbReference>
<feature type="repeat" description="PPR" evidence="7">
    <location>
        <begin position="315"/>
        <end position="350"/>
    </location>
</feature>
<dbReference type="Proteomes" id="UP001418222">
    <property type="component" value="Unassembled WGS sequence"/>
</dbReference>
<evidence type="ECO:0000256" key="5">
    <source>
        <dbReference type="ARBA" id="ARBA00022946"/>
    </source>
</evidence>
<evidence type="ECO:0000256" key="3">
    <source>
        <dbReference type="ARBA" id="ARBA00022640"/>
    </source>
</evidence>
<gene>
    <name evidence="9" type="primary">PCMP-E95</name>
    <name evidence="9" type="ORF">KSP39_PZI008254</name>
</gene>
<dbReference type="NCBIfam" id="TIGR00756">
    <property type="entry name" value="PPR"/>
    <property type="match status" value="4"/>
</dbReference>
<comment type="subcellular location">
    <subcellularLocation>
        <location evidence="1">Plastid</location>
        <location evidence="1">Chloroplast</location>
    </subcellularLocation>
</comment>
<evidence type="ECO:0000256" key="8">
    <source>
        <dbReference type="SAM" id="MobiDB-lite"/>
    </source>
</evidence>
<proteinExistence type="inferred from homology"/>
<feature type="repeat" description="PPR" evidence="7">
    <location>
        <begin position="524"/>
        <end position="558"/>
    </location>
</feature>
<dbReference type="Pfam" id="PF01535">
    <property type="entry name" value="PPR"/>
    <property type="match status" value="7"/>
</dbReference>
<dbReference type="GO" id="GO:0009507">
    <property type="term" value="C:chloroplast"/>
    <property type="evidence" value="ECO:0007669"/>
    <property type="project" value="UniProtKB-SubCell"/>
</dbReference>
<comment type="similarity">
    <text evidence="6">Belongs to the PPR family. PCMP-E subfamily.</text>
</comment>
<keyword evidence="10" id="KW-1185">Reference proteome</keyword>
<dbReference type="FunFam" id="1.25.40.10:FF:000243">
    <property type="entry name" value="Pentatricopeptide repeat-containing protein chloroplastic"/>
    <property type="match status" value="1"/>
</dbReference>
<dbReference type="Pfam" id="PF20431">
    <property type="entry name" value="E_motif"/>
    <property type="match status" value="1"/>
</dbReference>